<proteinExistence type="predicted"/>
<dbReference type="Proteomes" id="UP000094793">
    <property type="component" value="Chromosome"/>
</dbReference>
<dbReference type="KEGG" id="blin:BLSMQ_0810"/>
<evidence type="ECO:0000256" key="1">
    <source>
        <dbReference type="SAM" id="MobiDB-lite"/>
    </source>
</evidence>
<protein>
    <submittedName>
        <fullName evidence="3">UL36 very large tegument protein</fullName>
    </submittedName>
</protein>
<gene>
    <name evidence="3" type="ORF">BLSMQ_0810</name>
</gene>
<evidence type="ECO:0000313" key="4">
    <source>
        <dbReference type="Proteomes" id="UP000094793"/>
    </source>
</evidence>
<organism evidence="3 4">
    <name type="scientific">Brevibacterium aurantiacum</name>
    <dbReference type="NCBI Taxonomy" id="273384"/>
    <lineage>
        <taxon>Bacteria</taxon>
        <taxon>Bacillati</taxon>
        <taxon>Actinomycetota</taxon>
        <taxon>Actinomycetes</taxon>
        <taxon>Micrococcales</taxon>
        <taxon>Brevibacteriaceae</taxon>
        <taxon>Brevibacterium</taxon>
    </lineage>
</organism>
<dbReference type="eggNOG" id="ENOG5031X3Z">
    <property type="taxonomic scope" value="Bacteria"/>
</dbReference>
<accession>A0A1D7W0Q0</accession>
<dbReference type="PATRIC" id="fig|1703.10.peg.832"/>
<evidence type="ECO:0000313" key="3">
    <source>
        <dbReference type="EMBL" id="AOP52524.1"/>
    </source>
</evidence>
<keyword evidence="2" id="KW-0472">Membrane</keyword>
<feature type="compositionally biased region" description="Basic and acidic residues" evidence="1">
    <location>
        <begin position="211"/>
        <end position="233"/>
    </location>
</feature>
<name>A0A1D7W0Q0_BREAU</name>
<dbReference type="NCBIfam" id="TIGR01167">
    <property type="entry name" value="LPXTG_anchor"/>
    <property type="match status" value="1"/>
</dbReference>
<feature type="transmembrane region" description="Helical" evidence="2">
    <location>
        <begin position="646"/>
        <end position="665"/>
    </location>
</feature>
<sequence length="673" mass="71460">MNSQADFLPWSGSTPSQWNQGMTTRRRFTLRSALLFTVLALASLIGLGPAMAQGPPASLGEVPMLKASEAYGPGIWHHAPQGKTWYGSYRTFKDTQAYCIDAGKQSPLPKYFTGAKPEKITTAQTAWALYEYSGSKSADVQAALSALARLDETIPHDHKVPPQKPGDLGKKFKGAAKQFSKISAESKKLAGPYTLDVTLTPVLDMPVLEPYGKDAPGDGDFARVDDDKDENKKAQLPTTGDLSLSVSLTSASGNAVPGVPIKLDVSGSTDAPTSLTSEAEPVVTVLKPEAPGTVTAKASASLARETVLLYEPQKTKRVQRVITPDEPVEVSAKAKIDLVSQPRVSTEISDQTPEPGDSITDTFTVSGLVGDHTVTVEHELWQTGSTPELGKKNDDAEVIAEVTSENVGNGTHNSEAITVPEDFHGWMYFTETIAGDKSTKEWKGRHGQPRETGFVPWAPSAETEAVLDVTSVHDEVTVNGLRPGGEAVITMTAYHTESEPEQSKDISGEEIHSQDITVIGDENGTATVTSETIDMPVGWVTYVTTIQGNDDHLTWTSEWGIPAETVHRPPEEPSTPPAPPEPTPPEQPSTPPEEPSTPPAPPAPPEAPTPPAPPAEPEPPVEPVADTPAAPAPPAQLPRTGTTGNGMLIGAGIFLIGLGATALIITGSRRNRE</sequence>
<keyword evidence="2" id="KW-0812">Transmembrane</keyword>
<dbReference type="AlphaFoldDB" id="A0A1D7W0Q0"/>
<feature type="compositionally biased region" description="Pro residues" evidence="1">
    <location>
        <begin position="572"/>
        <end position="622"/>
    </location>
</feature>
<feature type="region of interest" description="Disordered" evidence="1">
    <location>
        <begin position="211"/>
        <end position="238"/>
    </location>
</feature>
<reference evidence="4" key="1">
    <citation type="submission" date="2016-09" db="EMBL/GenBank/DDBJ databases">
        <title>Complete Genome Sequence of Brevibacterium linens SMQ-1335.</title>
        <authorList>
            <person name="de Melo A.G."/>
            <person name="Labrie S.J."/>
            <person name="Dumaresq J."/>
            <person name="Roberts R.J."/>
            <person name="Tremblay D.M."/>
            <person name="Moineau S."/>
        </authorList>
    </citation>
    <scope>NUCLEOTIDE SEQUENCE [LARGE SCALE GENOMIC DNA]</scope>
    <source>
        <strain evidence="4">SMQ-1335</strain>
    </source>
</reference>
<feature type="region of interest" description="Disordered" evidence="1">
    <location>
        <begin position="564"/>
        <end position="643"/>
    </location>
</feature>
<keyword evidence="2" id="KW-1133">Transmembrane helix</keyword>
<dbReference type="EMBL" id="CP017150">
    <property type="protein sequence ID" value="AOP52524.1"/>
    <property type="molecule type" value="Genomic_DNA"/>
</dbReference>
<evidence type="ECO:0000256" key="2">
    <source>
        <dbReference type="SAM" id="Phobius"/>
    </source>
</evidence>